<proteinExistence type="predicted"/>
<organism evidence="8 9">
    <name type="scientific">Alloiococcus otitis ATCC 51267</name>
    <dbReference type="NCBI Taxonomy" id="883081"/>
    <lineage>
        <taxon>Bacteria</taxon>
        <taxon>Bacillati</taxon>
        <taxon>Bacillota</taxon>
        <taxon>Bacilli</taxon>
        <taxon>Lactobacillales</taxon>
        <taxon>Carnobacteriaceae</taxon>
        <taxon>Alloiococcus</taxon>
    </lineage>
</organism>
<evidence type="ECO:0000259" key="7">
    <source>
        <dbReference type="Pfam" id="PF12698"/>
    </source>
</evidence>
<dbReference type="Proteomes" id="UP000009875">
    <property type="component" value="Unassembled WGS sequence"/>
</dbReference>
<feature type="transmembrane region" description="Helical" evidence="6">
    <location>
        <begin position="322"/>
        <end position="343"/>
    </location>
</feature>
<evidence type="ECO:0000256" key="1">
    <source>
        <dbReference type="ARBA" id="ARBA00004651"/>
    </source>
</evidence>
<evidence type="ECO:0000313" key="9">
    <source>
        <dbReference type="Proteomes" id="UP000009875"/>
    </source>
</evidence>
<dbReference type="OrthoDB" id="9768837at2"/>
<keyword evidence="9" id="KW-1185">Reference proteome</keyword>
<evidence type="ECO:0000313" key="8">
    <source>
        <dbReference type="EMBL" id="EKU93338.1"/>
    </source>
</evidence>
<reference evidence="8 9" key="1">
    <citation type="submission" date="2012-09" db="EMBL/GenBank/DDBJ databases">
        <title>The Genome Sequence of Alloiococcus otitis ATCC 51267.</title>
        <authorList>
            <consortium name="The Broad Institute Genome Sequencing Platform"/>
            <person name="Earl A."/>
            <person name="Ward D."/>
            <person name="Feldgarden M."/>
            <person name="Gevers D."/>
            <person name="Huys G."/>
            <person name="Walker B."/>
            <person name="Young S.K."/>
            <person name="Zeng Q."/>
            <person name="Gargeya S."/>
            <person name="Fitzgerald M."/>
            <person name="Haas B."/>
            <person name="Abouelleil A."/>
            <person name="Alvarado L."/>
            <person name="Arachchi H.M."/>
            <person name="Berlin A.M."/>
            <person name="Chapman S.B."/>
            <person name="Goldberg J."/>
            <person name="Griggs A."/>
            <person name="Gujja S."/>
            <person name="Hansen M."/>
            <person name="Howarth C."/>
            <person name="Imamovic A."/>
            <person name="Larimer J."/>
            <person name="McCowen C."/>
            <person name="Montmayeur A."/>
            <person name="Murphy C."/>
            <person name="Neiman D."/>
            <person name="Pearson M."/>
            <person name="Priest M."/>
            <person name="Roberts A."/>
            <person name="Saif S."/>
            <person name="Shea T."/>
            <person name="Sisk P."/>
            <person name="Sykes S."/>
            <person name="Wortman J."/>
            <person name="Nusbaum C."/>
            <person name="Birren B."/>
        </authorList>
    </citation>
    <scope>NUCLEOTIDE SEQUENCE [LARGE SCALE GENOMIC DNA]</scope>
    <source>
        <strain evidence="8 9">ATCC 51267</strain>
    </source>
</reference>
<keyword evidence="2" id="KW-1003">Cell membrane</keyword>
<feature type="transmembrane region" description="Helical" evidence="6">
    <location>
        <begin position="284"/>
        <end position="310"/>
    </location>
</feature>
<dbReference type="EMBL" id="AGXA01000021">
    <property type="protein sequence ID" value="EKU93338.1"/>
    <property type="molecule type" value="Genomic_DNA"/>
</dbReference>
<dbReference type="PANTHER" id="PTHR30294">
    <property type="entry name" value="MEMBRANE COMPONENT OF ABC TRANSPORTER YHHJ-RELATED"/>
    <property type="match status" value="1"/>
</dbReference>
<dbReference type="AlphaFoldDB" id="K9E9H8"/>
<evidence type="ECO:0000256" key="6">
    <source>
        <dbReference type="SAM" id="Phobius"/>
    </source>
</evidence>
<accession>K9E9H8</accession>
<evidence type="ECO:0000256" key="4">
    <source>
        <dbReference type="ARBA" id="ARBA00022989"/>
    </source>
</evidence>
<dbReference type="Pfam" id="PF12698">
    <property type="entry name" value="ABC2_membrane_3"/>
    <property type="match status" value="1"/>
</dbReference>
<feature type="transmembrane region" description="Helical" evidence="6">
    <location>
        <begin position="379"/>
        <end position="401"/>
    </location>
</feature>
<feature type="domain" description="ABC-2 type transporter transmembrane" evidence="7">
    <location>
        <begin position="19"/>
        <end position="398"/>
    </location>
</feature>
<sequence>MNKILIVAWQSLLKNLKSWSFYIMVFMPIVFPLIIGLISYFISSSTDSGTGAENVDTIALVTSPGDLLGDETWEGQEEASLKLTQDYPDLDQAKQAYQDGEIDGILEISGQRDQVEATLYHEGNLSYALPYLEGQLSQSQAQARAAELAISQEDLTALTQGVDIGDNQYFLAEDDTAPALFSASELQMVLAVLVNLVTFFFILFYSGMICEEIANEKGSRVMEVILSSITASQHFFGKLLGVAFTLLVHLAIYFLLALVGFFFLRQNEVLDIILQFIGQSLASVQGVLALSVLFVVLGVLSYTVISAFLGSLVTKTEDANKVMVPLVFLALFGFYLGFFIQSGVLEDGLLVNVLSHLPFLMPHIMPFRMAMGTVGGLELALSIGGNMVFLILLTWLSLVFYRSNVLVYSSENFIQQIKRSWSLMRSNRKAKNS</sequence>
<dbReference type="HOGENOM" id="CLU_046841_1_1_9"/>
<dbReference type="GO" id="GO:0140359">
    <property type="term" value="F:ABC-type transporter activity"/>
    <property type="evidence" value="ECO:0007669"/>
    <property type="project" value="InterPro"/>
</dbReference>
<protein>
    <recommendedName>
        <fullName evidence="7">ABC-2 type transporter transmembrane domain-containing protein</fullName>
    </recommendedName>
</protein>
<keyword evidence="3 6" id="KW-0812">Transmembrane</keyword>
<comment type="caution">
    <text evidence="8">The sequence shown here is derived from an EMBL/GenBank/DDBJ whole genome shotgun (WGS) entry which is preliminary data.</text>
</comment>
<dbReference type="GO" id="GO:0005886">
    <property type="term" value="C:plasma membrane"/>
    <property type="evidence" value="ECO:0007669"/>
    <property type="project" value="UniProtKB-SubCell"/>
</dbReference>
<dbReference type="STRING" id="883081.HMPREF9698_01086"/>
<keyword evidence="5 6" id="KW-0472">Membrane</keyword>
<dbReference type="InterPro" id="IPR013525">
    <property type="entry name" value="ABC2_TM"/>
</dbReference>
<feature type="transmembrane region" description="Helical" evidence="6">
    <location>
        <begin position="21"/>
        <end position="42"/>
    </location>
</feature>
<evidence type="ECO:0000256" key="5">
    <source>
        <dbReference type="ARBA" id="ARBA00023136"/>
    </source>
</evidence>
<evidence type="ECO:0000256" key="2">
    <source>
        <dbReference type="ARBA" id="ARBA00022475"/>
    </source>
</evidence>
<name>K9E9H8_9LACT</name>
<feature type="transmembrane region" description="Helical" evidence="6">
    <location>
        <begin position="188"/>
        <end position="210"/>
    </location>
</feature>
<dbReference type="eggNOG" id="COG1668">
    <property type="taxonomic scope" value="Bacteria"/>
</dbReference>
<evidence type="ECO:0000256" key="3">
    <source>
        <dbReference type="ARBA" id="ARBA00022692"/>
    </source>
</evidence>
<comment type="subcellular location">
    <subcellularLocation>
        <location evidence="1">Cell membrane</location>
        <topology evidence="1">Multi-pass membrane protein</topology>
    </subcellularLocation>
</comment>
<dbReference type="PANTHER" id="PTHR30294:SF29">
    <property type="entry name" value="MULTIDRUG ABC TRANSPORTER PERMEASE YBHS-RELATED"/>
    <property type="match status" value="1"/>
</dbReference>
<dbReference type="PATRIC" id="fig|883081.3.peg.1089"/>
<dbReference type="InterPro" id="IPR051449">
    <property type="entry name" value="ABC-2_transporter_component"/>
</dbReference>
<gene>
    <name evidence="8" type="ORF">HMPREF9698_01086</name>
</gene>
<keyword evidence="4 6" id="KW-1133">Transmembrane helix</keyword>
<dbReference type="RefSeq" id="WP_003778155.1">
    <property type="nucleotide sequence ID" value="NZ_JH992959.1"/>
</dbReference>
<feature type="transmembrane region" description="Helical" evidence="6">
    <location>
        <begin position="239"/>
        <end position="264"/>
    </location>
</feature>